<dbReference type="InterPro" id="IPR014013">
    <property type="entry name" value="Helic_SF1/SF2_ATP-bd_DinG/Rad3"/>
</dbReference>
<dbReference type="InterPro" id="IPR011545">
    <property type="entry name" value="DEAD/DEAH_box_helicase_dom"/>
</dbReference>
<feature type="binding site" evidence="6">
    <location>
        <position position="210"/>
    </location>
    <ligand>
        <name>[4Fe-4S] cluster</name>
        <dbReference type="ChEBI" id="CHEBI:49883"/>
    </ligand>
</feature>
<evidence type="ECO:0000256" key="3">
    <source>
        <dbReference type="ARBA" id="ARBA00022801"/>
    </source>
</evidence>
<dbReference type="SMART" id="SM00491">
    <property type="entry name" value="HELICc2"/>
    <property type="match status" value="1"/>
</dbReference>
<dbReference type="KEGG" id="aeh:Mlg_0995"/>
<dbReference type="HOGENOM" id="CLU_012117_4_1_6"/>
<dbReference type="GO" id="GO:0006281">
    <property type="term" value="P:DNA repair"/>
    <property type="evidence" value="ECO:0007669"/>
    <property type="project" value="TreeGrafter"/>
</dbReference>
<protein>
    <recommendedName>
        <fullName evidence="6">ATP-dependent DNA helicase DinG</fullName>
        <ecNumber evidence="6">5.6.2.3</ecNumber>
    </recommendedName>
    <alternativeName>
        <fullName evidence="6">DNA 5'-3' helicase DinG</fullName>
    </alternativeName>
</protein>
<keyword evidence="3 6" id="KW-0378">Hydrolase</keyword>
<keyword evidence="6" id="KW-0408">Iron</keyword>
<evidence type="ECO:0000256" key="6">
    <source>
        <dbReference type="HAMAP-Rule" id="MF_02205"/>
    </source>
</evidence>
<sequence>MLEESVKQEIREALRQVGQNVPGFRSRSQQRQMIAEVARTLAGECEGRRLLAIEGPTGTGKSLAYLLAGIPVARAEGRQLIISTATVALQEQIVDRDLPALQANSGLTFSYGLIKGRRRYVCTRNLEQLVGGAAQGEMDLGGPSAGPAHWPRKPQTGELEHLQALYRDLQAGDWDGDLDRRPPPAADLQGPMTTDRHGCTGRGCPHVSDCPFHRARRGMEEQDVLVANHDLVLADLAMGGGVILPPPEQVFYVFDEAHHLAARATDAFRAESPLLASVQWLERLPRLAGQAISLLPEEAGRHLEALERAVNELSAMLNEMHGMIRRDWQRMNRDGVWRFPAGELPAPLGELVPGLRDASAEVEKHYGRIGQAFAKVTAEEGVTPGSVAERLAPELGEAASRVEHLADTWRLVAREQPSEAPPVARWITALGSGRPDYLVAASPVSAAAMLRNGLWSRAAGAVLTSATLTALGRFDRMRLACGLEEDDGTRYLSLASPFDYRNRAVLHVPRMASDPRDPEAHTGELIRVLPGILEPEGGALVLFASARQLDAVYEGLPAEWQGRILRQRERPRVELLAAHARAVEAGEPSVIFGLAGFAEGVDLPGDLCRHVVIAKLPFAVPDSPVEATLAEWLESRGRNPFMDITVPDAGMKLVQACGRLLRSEADSGRVTVLDRRLLTHRYGQALLNGLPPFGRELGTPIVAPAALG</sequence>
<evidence type="ECO:0000256" key="5">
    <source>
        <dbReference type="ARBA" id="ARBA00023125"/>
    </source>
</evidence>
<dbReference type="GO" id="GO:0046872">
    <property type="term" value="F:metal ion binding"/>
    <property type="evidence" value="ECO:0007669"/>
    <property type="project" value="UniProtKB-KW"/>
</dbReference>
<feature type="binding site" evidence="6">
    <location>
        <position position="122"/>
    </location>
    <ligand>
        <name>[4Fe-4S] cluster</name>
        <dbReference type="ChEBI" id="CHEBI:49883"/>
    </ligand>
</feature>
<organism evidence="8 9">
    <name type="scientific">Alkalilimnicola ehrlichii (strain ATCC BAA-1101 / DSM 17681 / MLHE-1)</name>
    <dbReference type="NCBI Taxonomy" id="187272"/>
    <lineage>
        <taxon>Bacteria</taxon>
        <taxon>Pseudomonadati</taxon>
        <taxon>Pseudomonadota</taxon>
        <taxon>Gammaproteobacteria</taxon>
        <taxon>Chromatiales</taxon>
        <taxon>Ectothiorhodospiraceae</taxon>
        <taxon>Alkalilimnicola</taxon>
    </lineage>
</organism>
<dbReference type="GO" id="GO:0009432">
    <property type="term" value="P:SOS response"/>
    <property type="evidence" value="ECO:0007669"/>
    <property type="project" value="TreeGrafter"/>
</dbReference>
<reference evidence="9" key="1">
    <citation type="submission" date="2006-08" db="EMBL/GenBank/DDBJ databases">
        <title>Complete sequence of Alkalilimnicola ehrilichei MLHE-1.</title>
        <authorList>
            <person name="Copeland A."/>
            <person name="Lucas S."/>
            <person name="Lapidus A."/>
            <person name="Barry K."/>
            <person name="Detter J.C."/>
            <person name="Glavina del Rio T."/>
            <person name="Hammon N."/>
            <person name="Israni S."/>
            <person name="Dalin E."/>
            <person name="Tice H."/>
            <person name="Pitluck S."/>
            <person name="Sims D."/>
            <person name="Brettin T."/>
            <person name="Bruce D."/>
            <person name="Han C."/>
            <person name="Tapia R."/>
            <person name="Gilna P."/>
            <person name="Schmutz J."/>
            <person name="Larimer F."/>
            <person name="Land M."/>
            <person name="Hauser L."/>
            <person name="Kyrpides N."/>
            <person name="Mikhailova N."/>
            <person name="Oremland R.S."/>
            <person name="Hoeft S.E."/>
            <person name="Switzer-Blum J."/>
            <person name="Kulp T."/>
            <person name="King G."/>
            <person name="Tabita R."/>
            <person name="Witte B."/>
            <person name="Santini J.M."/>
            <person name="Basu P."/>
            <person name="Hollibaugh J.T."/>
            <person name="Xie G."/>
            <person name="Stolz J.F."/>
            <person name="Richardson P."/>
        </authorList>
    </citation>
    <scope>NUCLEOTIDE SEQUENCE [LARGE SCALE GENOMIC DNA]</scope>
    <source>
        <strain evidence="9">ATCC BAA-1101 / DSM 17681 / MLHE-1</strain>
    </source>
</reference>
<gene>
    <name evidence="6" type="primary">dinG</name>
    <name evidence="8" type="ordered locus">Mlg_0995</name>
</gene>
<dbReference type="NCBIfam" id="NF008729">
    <property type="entry name" value="PRK11747.1"/>
    <property type="match status" value="1"/>
</dbReference>
<dbReference type="GO" id="GO:0043139">
    <property type="term" value="F:5'-3' DNA helicase activity"/>
    <property type="evidence" value="ECO:0007669"/>
    <property type="project" value="UniProtKB-UniRule"/>
</dbReference>
<comment type="function">
    <text evidence="6">DNA-dependent ATPase and 5'-3' DNA helicase. Unwinds D-loops, R-loops, forked DNA and G-quadruplex DNA.</text>
</comment>
<feature type="binding site" evidence="6">
    <location>
        <position position="199"/>
    </location>
    <ligand>
        <name>[4Fe-4S] cluster</name>
        <dbReference type="ChEBI" id="CHEBI:49883"/>
    </ligand>
</feature>
<dbReference type="HAMAP" id="MF_02205">
    <property type="entry name" value="DinG_proteobact"/>
    <property type="match status" value="1"/>
</dbReference>
<dbReference type="Gene3D" id="3.40.50.300">
    <property type="entry name" value="P-loop containing nucleotide triphosphate hydrolases"/>
    <property type="match status" value="2"/>
</dbReference>
<keyword evidence="6" id="KW-0413">Isomerase</keyword>
<dbReference type="SUPFAM" id="SSF52540">
    <property type="entry name" value="P-loop containing nucleoside triphosphate hydrolases"/>
    <property type="match status" value="1"/>
</dbReference>
<dbReference type="GO" id="GO:0003677">
    <property type="term" value="F:DNA binding"/>
    <property type="evidence" value="ECO:0007669"/>
    <property type="project" value="UniProtKB-UniRule"/>
</dbReference>
<dbReference type="InterPro" id="IPR027417">
    <property type="entry name" value="P-loop_NTPase"/>
</dbReference>
<keyword evidence="9" id="KW-1185">Reference proteome</keyword>
<keyword evidence="6" id="KW-0411">Iron-sulfur</keyword>
<dbReference type="AlphaFoldDB" id="Q0A9Y9"/>
<dbReference type="eggNOG" id="COG1199">
    <property type="taxonomic scope" value="Bacteria"/>
</dbReference>
<dbReference type="RefSeq" id="WP_011628743.1">
    <property type="nucleotide sequence ID" value="NC_008340.1"/>
</dbReference>
<feature type="binding site" evidence="6">
    <location>
        <position position="204"/>
    </location>
    <ligand>
        <name>[4Fe-4S] cluster</name>
        <dbReference type="ChEBI" id="CHEBI:49883"/>
    </ligand>
</feature>
<keyword evidence="2 6" id="KW-0547">Nucleotide-binding</keyword>
<evidence type="ECO:0000256" key="4">
    <source>
        <dbReference type="ARBA" id="ARBA00022840"/>
    </source>
</evidence>
<evidence type="ECO:0000313" key="8">
    <source>
        <dbReference type="EMBL" id="ABI56348.1"/>
    </source>
</evidence>
<dbReference type="InterPro" id="IPR039000">
    <property type="entry name" value="DinG_proteobact"/>
</dbReference>
<proteinExistence type="inferred from homology"/>
<feature type="domain" description="Helicase ATP-binding" evidence="7">
    <location>
        <begin position="16"/>
        <end position="306"/>
    </location>
</feature>
<dbReference type="GO" id="GO:0051539">
    <property type="term" value="F:4 iron, 4 sulfur cluster binding"/>
    <property type="evidence" value="ECO:0007669"/>
    <property type="project" value="UniProtKB-UniRule"/>
</dbReference>
<evidence type="ECO:0000256" key="2">
    <source>
        <dbReference type="ARBA" id="ARBA00022741"/>
    </source>
</evidence>
<evidence type="ECO:0000313" key="9">
    <source>
        <dbReference type="Proteomes" id="UP000001962"/>
    </source>
</evidence>
<dbReference type="InterPro" id="IPR045028">
    <property type="entry name" value="DinG/Rad3-like"/>
</dbReference>
<dbReference type="PANTHER" id="PTHR11472">
    <property type="entry name" value="DNA REPAIR DEAD HELICASE RAD3/XP-D SUBFAMILY MEMBER"/>
    <property type="match status" value="1"/>
</dbReference>
<comment type="similarity">
    <text evidence="6">Belongs to the helicase family. DinG subfamily. Type 1 sub-subfamily.</text>
</comment>
<keyword evidence="6" id="KW-0479">Metal-binding</keyword>
<dbReference type="GO" id="GO:0005524">
    <property type="term" value="F:ATP binding"/>
    <property type="evidence" value="ECO:0007669"/>
    <property type="project" value="UniProtKB-UniRule"/>
</dbReference>
<evidence type="ECO:0000259" key="7">
    <source>
        <dbReference type="PROSITE" id="PS51193"/>
    </source>
</evidence>
<evidence type="ECO:0000256" key="1">
    <source>
        <dbReference type="ARBA" id="ARBA00022485"/>
    </source>
</evidence>
<comment type="cofactor">
    <cofactor evidence="6">
        <name>[4Fe-4S] cluster</name>
        <dbReference type="ChEBI" id="CHEBI:49883"/>
    </cofactor>
    <text evidence="6">Binds 1 [4Fe-4S] cluster.</text>
</comment>
<dbReference type="EMBL" id="CP000453">
    <property type="protein sequence ID" value="ABI56348.1"/>
    <property type="molecule type" value="Genomic_DNA"/>
</dbReference>
<dbReference type="GO" id="GO:0033677">
    <property type="term" value="F:DNA/RNA helicase activity"/>
    <property type="evidence" value="ECO:0007669"/>
    <property type="project" value="TreeGrafter"/>
</dbReference>
<dbReference type="Proteomes" id="UP000001962">
    <property type="component" value="Chromosome"/>
</dbReference>
<dbReference type="PROSITE" id="PS51193">
    <property type="entry name" value="HELICASE_ATP_BIND_2"/>
    <property type="match status" value="1"/>
</dbReference>
<dbReference type="InterPro" id="IPR006555">
    <property type="entry name" value="ATP-dep_Helicase_C"/>
</dbReference>
<keyword evidence="1 6" id="KW-0004">4Fe-4S</keyword>
<name>Q0A9Y9_ALKEH</name>
<accession>Q0A9Y9</accession>
<keyword evidence="6 8" id="KW-0347">Helicase</keyword>
<dbReference type="EC" id="5.6.2.3" evidence="6"/>
<dbReference type="Pfam" id="PF00270">
    <property type="entry name" value="DEAD"/>
    <property type="match status" value="1"/>
</dbReference>
<keyword evidence="5 6" id="KW-0238">DNA-binding</keyword>
<comment type="catalytic activity">
    <reaction evidence="6">
        <text>ATP + H2O = ADP + phosphate + H(+)</text>
        <dbReference type="Rhea" id="RHEA:13065"/>
        <dbReference type="ChEBI" id="CHEBI:15377"/>
        <dbReference type="ChEBI" id="CHEBI:15378"/>
        <dbReference type="ChEBI" id="CHEBI:30616"/>
        <dbReference type="ChEBI" id="CHEBI:43474"/>
        <dbReference type="ChEBI" id="CHEBI:456216"/>
        <dbReference type="EC" id="5.6.2.3"/>
    </reaction>
</comment>
<dbReference type="OrthoDB" id="9805194at2"/>
<keyword evidence="4 6" id="KW-0067">ATP-binding</keyword>
<dbReference type="Pfam" id="PF13307">
    <property type="entry name" value="Helicase_C_2"/>
    <property type="match status" value="1"/>
</dbReference>
<dbReference type="GO" id="GO:0016887">
    <property type="term" value="F:ATP hydrolysis activity"/>
    <property type="evidence" value="ECO:0007669"/>
    <property type="project" value="RHEA"/>
</dbReference>
<dbReference type="PANTHER" id="PTHR11472:SF59">
    <property type="entry name" value="ATP-DEPENDENT DNA HELICASE DING"/>
    <property type="match status" value="1"/>
</dbReference>